<feature type="compositionally biased region" description="Basic and acidic residues" evidence="11">
    <location>
        <begin position="439"/>
        <end position="468"/>
    </location>
</feature>
<dbReference type="FunFam" id="3.30.70.330:FF:000068">
    <property type="entry name" value="ATP-dependent RNA helicase DeaD"/>
    <property type="match status" value="1"/>
</dbReference>
<name>A0A3B1A912_9ZZZZ</name>
<reference evidence="15" key="1">
    <citation type="submission" date="2018-06" db="EMBL/GenBank/DDBJ databases">
        <authorList>
            <person name="Zhirakovskaya E."/>
        </authorList>
    </citation>
    <scope>NUCLEOTIDE SEQUENCE</scope>
</reference>
<dbReference type="GO" id="GO:0016887">
    <property type="term" value="F:ATP hydrolysis activity"/>
    <property type="evidence" value="ECO:0007669"/>
    <property type="project" value="RHEA"/>
</dbReference>
<dbReference type="Pfam" id="PF25399">
    <property type="entry name" value="DeaD_dimer"/>
    <property type="match status" value="1"/>
</dbReference>
<keyword evidence="4" id="KW-0547">Nucleotide-binding</keyword>
<dbReference type="InterPro" id="IPR001650">
    <property type="entry name" value="Helicase_C-like"/>
</dbReference>
<evidence type="ECO:0000256" key="9">
    <source>
        <dbReference type="ARBA" id="ARBA00023016"/>
    </source>
</evidence>
<protein>
    <recommendedName>
        <fullName evidence="2">RNA helicase</fullName>
        <ecNumber evidence="2">3.6.4.13</ecNumber>
    </recommendedName>
</protein>
<dbReference type="GO" id="GO:0003724">
    <property type="term" value="F:RNA helicase activity"/>
    <property type="evidence" value="ECO:0007669"/>
    <property type="project" value="UniProtKB-EC"/>
</dbReference>
<evidence type="ECO:0000313" key="15">
    <source>
        <dbReference type="EMBL" id="VAW89316.1"/>
    </source>
</evidence>
<dbReference type="Gene3D" id="3.40.50.300">
    <property type="entry name" value="P-loop containing nucleotide triphosphate hydrolases"/>
    <property type="match status" value="2"/>
</dbReference>
<dbReference type="Pfam" id="PF00270">
    <property type="entry name" value="DEAD"/>
    <property type="match status" value="1"/>
</dbReference>
<evidence type="ECO:0000256" key="7">
    <source>
        <dbReference type="ARBA" id="ARBA00022840"/>
    </source>
</evidence>
<keyword evidence="7" id="KW-0067">ATP-binding</keyword>
<dbReference type="InterPro" id="IPR028618">
    <property type="entry name" value="DEAD_helicase_DeaD"/>
</dbReference>
<proteinExistence type="inferred from homology"/>
<dbReference type="InterPro" id="IPR050547">
    <property type="entry name" value="DEAD_box_RNA_helicases"/>
</dbReference>
<keyword evidence="6 15" id="KW-0347">Helicase</keyword>
<dbReference type="PROSITE" id="PS51192">
    <property type="entry name" value="HELICASE_ATP_BIND_1"/>
    <property type="match status" value="1"/>
</dbReference>
<feature type="domain" description="Helicase ATP-binding" evidence="12">
    <location>
        <begin position="38"/>
        <end position="209"/>
    </location>
</feature>
<evidence type="ECO:0000256" key="1">
    <source>
        <dbReference type="ARBA" id="ARBA00004496"/>
    </source>
</evidence>
<dbReference type="CDD" id="cd12499">
    <property type="entry name" value="RRM_EcCsdA_like"/>
    <property type="match status" value="1"/>
</dbReference>
<dbReference type="EC" id="3.6.4.13" evidence="2"/>
<dbReference type="SMART" id="SM00490">
    <property type="entry name" value="HELICc"/>
    <property type="match status" value="1"/>
</dbReference>
<gene>
    <name evidence="15" type="ORF">MNBD_GAMMA18-1595</name>
</gene>
<sequence>MTTPENASFADLALSAPLLKVLQEVGYESPSPIQAASIPALLEGNDILGMAQTGTGKTAAFALPMLNKIDLKKKHPQVLVLAPTRELAIQVAEAFQVYARHMPGFHVLPIYGGQSIDIQLKHLRRGAQVVVGTPGRVMDHLRRKSLSLEKLDSFVLDEADEMLRMGFIEDVEWILEHAPKQRQVALFSATMPAAIKKVTQKYLNNPVEIKIKSKTSTVENIDQRYIQVTPRFKIDALTRILESEPFDGIIIFARTKTATVELAEKLEARGYASSPLNGDMSQQLRERTINNLKKSKIDIVIATDVAARGIDVSRVTHVINYDMPHDTESYVHRIGRTGRAGRTGTAILFSSPRERRMLFAIEKATKAPLKEMQLPCAETIASKRIEQFKQTITDTMESIDLTFFTQLVDEYTQSQDISAHEVAAALAYLCQKDRPLQYKEEIPAPRESRERNSRPDRNERPSRGERGERRPRRQQSDIALATYRIEVGREQGVTPRDIVGAIANEAGIDSQHIGHIKLHNDFSTVDLPAGMPKDMLQHLKRVRIRNNPMRITLDQSGFKK</sequence>
<comment type="catalytic activity">
    <reaction evidence="10">
        <text>ATP + H2O = ADP + phosphate + H(+)</text>
        <dbReference type="Rhea" id="RHEA:13065"/>
        <dbReference type="ChEBI" id="CHEBI:15377"/>
        <dbReference type="ChEBI" id="CHEBI:15378"/>
        <dbReference type="ChEBI" id="CHEBI:30616"/>
        <dbReference type="ChEBI" id="CHEBI:43474"/>
        <dbReference type="ChEBI" id="CHEBI:456216"/>
        <dbReference type="EC" id="3.6.4.13"/>
    </reaction>
</comment>
<evidence type="ECO:0000256" key="11">
    <source>
        <dbReference type="SAM" id="MobiDB-lite"/>
    </source>
</evidence>
<dbReference type="GO" id="GO:0005840">
    <property type="term" value="C:ribosome"/>
    <property type="evidence" value="ECO:0007669"/>
    <property type="project" value="TreeGrafter"/>
</dbReference>
<evidence type="ECO:0000256" key="5">
    <source>
        <dbReference type="ARBA" id="ARBA00022801"/>
    </source>
</evidence>
<dbReference type="Gene3D" id="3.30.70.330">
    <property type="match status" value="1"/>
</dbReference>
<dbReference type="PROSITE" id="PS51194">
    <property type="entry name" value="HELICASE_CTER"/>
    <property type="match status" value="1"/>
</dbReference>
<dbReference type="SUPFAM" id="SSF52540">
    <property type="entry name" value="P-loop containing nucleoside triphosphate hydrolases"/>
    <property type="match status" value="1"/>
</dbReference>
<dbReference type="PANTHER" id="PTHR47963:SF8">
    <property type="entry name" value="ATP-DEPENDENT RNA HELICASE DEAD"/>
    <property type="match status" value="1"/>
</dbReference>
<keyword evidence="9" id="KW-0346">Stress response</keyword>
<evidence type="ECO:0000256" key="3">
    <source>
        <dbReference type="ARBA" id="ARBA00022490"/>
    </source>
</evidence>
<evidence type="ECO:0000256" key="6">
    <source>
        <dbReference type="ARBA" id="ARBA00022806"/>
    </source>
</evidence>
<dbReference type="GO" id="GO:0005524">
    <property type="term" value="F:ATP binding"/>
    <property type="evidence" value="ECO:0007669"/>
    <property type="project" value="UniProtKB-KW"/>
</dbReference>
<dbReference type="Pfam" id="PF03880">
    <property type="entry name" value="DbpA"/>
    <property type="match status" value="1"/>
</dbReference>
<dbReference type="CDD" id="cd00268">
    <property type="entry name" value="DEADc"/>
    <property type="match status" value="1"/>
</dbReference>
<dbReference type="PANTHER" id="PTHR47963">
    <property type="entry name" value="DEAD-BOX ATP-DEPENDENT RNA HELICASE 47, MITOCHONDRIAL"/>
    <property type="match status" value="1"/>
</dbReference>
<dbReference type="GO" id="GO:0070417">
    <property type="term" value="P:cellular response to cold"/>
    <property type="evidence" value="ECO:0007669"/>
    <property type="project" value="InterPro"/>
</dbReference>
<dbReference type="HAMAP" id="MF_00964">
    <property type="entry name" value="DEAD_helicase_DeaD"/>
    <property type="match status" value="1"/>
</dbReference>
<dbReference type="PROSITE" id="PS00039">
    <property type="entry name" value="DEAD_ATP_HELICASE"/>
    <property type="match status" value="1"/>
</dbReference>
<dbReference type="GO" id="GO:0033592">
    <property type="term" value="F:RNA strand annealing activity"/>
    <property type="evidence" value="ECO:0007669"/>
    <property type="project" value="TreeGrafter"/>
</dbReference>
<evidence type="ECO:0000256" key="2">
    <source>
        <dbReference type="ARBA" id="ARBA00012552"/>
    </source>
</evidence>
<dbReference type="SMART" id="SM00487">
    <property type="entry name" value="DEXDc"/>
    <property type="match status" value="1"/>
</dbReference>
<dbReference type="InterPro" id="IPR011545">
    <property type="entry name" value="DEAD/DEAH_box_helicase_dom"/>
</dbReference>
<organism evidence="15">
    <name type="scientific">hydrothermal vent metagenome</name>
    <dbReference type="NCBI Taxonomy" id="652676"/>
    <lineage>
        <taxon>unclassified sequences</taxon>
        <taxon>metagenomes</taxon>
        <taxon>ecological metagenomes</taxon>
    </lineage>
</organism>
<dbReference type="InterPro" id="IPR000629">
    <property type="entry name" value="RNA-helicase_DEAD-box_CS"/>
</dbReference>
<evidence type="ECO:0000259" key="14">
    <source>
        <dbReference type="PROSITE" id="PS51195"/>
    </source>
</evidence>
<dbReference type="CDD" id="cd18787">
    <property type="entry name" value="SF2_C_DEAD"/>
    <property type="match status" value="1"/>
</dbReference>
<feature type="domain" description="Helicase C-terminal" evidence="13">
    <location>
        <begin position="220"/>
        <end position="380"/>
    </location>
</feature>
<keyword evidence="5 15" id="KW-0378">Hydrolase</keyword>
<dbReference type="FunFam" id="3.40.50.300:FF:000108">
    <property type="entry name" value="ATP-dependent RNA helicase RhlE"/>
    <property type="match status" value="1"/>
</dbReference>
<dbReference type="InterPro" id="IPR012677">
    <property type="entry name" value="Nucleotide-bd_a/b_plait_sf"/>
</dbReference>
<keyword evidence="8" id="KW-0694">RNA-binding</keyword>
<evidence type="ECO:0000259" key="12">
    <source>
        <dbReference type="PROSITE" id="PS51192"/>
    </source>
</evidence>
<dbReference type="EMBL" id="UOFP01000264">
    <property type="protein sequence ID" value="VAW89316.1"/>
    <property type="molecule type" value="Genomic_DNA"/>
</dbReference>
<dbReference type="GO" id="GO:0005829">
    <property type="term" value="C:cytosol"/>
    <property type="evidence" value="ECO:0007669"/>
    <property type="project" value="TreeGrafter"/>
</dbReference>
<dbReference type="PROSITE" id="PS51195">
    <property type="entry name" value="Q_MOTIF"/>
    <property type="match status" value="1"/>
</dbReference>
<dbReference type="AlphaFoldDB" id="A0A3B1A912"/>
<dbReference type="InterPro" id="IPR057325">
    <property type="entry name" value="DeaD_dimer"/>
</dbReference>
<dbReference type="InterPro" id="IPR014001">
    <property type="entry name" value="Helicase_ATP-bd"/>
</dbReference>
<evidence type="ECO:0000256" key="4">
    <source>
        <dbReference type="ARBA" id="ARBA00022741"/>
    </source>
</evidence>
<dbReference type="InterPro" id="IPR027417">
    <property type="entry name" value="P-loop_NTPase"/>
</dbReference>
<evidence type="ECO:0000256" key="10">
    <source>
        <dbReference type="ARBA" id="ARBA00047984"/>
    </source>
</evidence>
<keyword evidence="3" id="KW-0963">Cytoplasm</keyword>
<dbReference type="InterPro" id="IPR005580">
    <property type="entry name" value="DbpA/CsdA_RNA-bd_dom"/>
</dbReference>
<feature type="domain" description="DEAD-box RNA helicase Q" evidence="14">
    <location>
        <begin position="7"/>
        <end position="35"/>
    </location>
</feature>
<dbReference type="Pfam" id="PF00271">
    <property type="entry name" value="Helicase_C"/>
    <property type="match status" value="1"/>
</dbReference>
<evidence type="ECO:0000256" key="8">
    <source>
        <dbReference type="ARBA" id="ARBA00022884"/>
    </source>
</evidence>
<dbReference type="GO" id="GO:0000027">
    <property type="term" value="P:ribosomal large subunit assembly"/>
    <property type="evidence" value="ECO:0007669"/>
    <property type="project" value="InterPro"/>
</dbReference>
<dbReference type="InterPro" id="IPR034415">
    <property type="entry name" value="CsdA_RRM"/>
</dbReference>
<dbReference type="InterPro" id="IPR014014">
    <property type="entry name" value="RNA_helicase_DEAD_Q_motif"/>
</dbReference>
<feature type="region of interest" description="Disordered" evidence="11">
    <location>
        <begin position="439"/>
        <end position="477"/>
    </location>
</feature>
<dbReference type="InterPro" id="IPR044742">
    <property type="entry name" value="DEAD/DEAH_RhlB"/>
</dbReference>
<evidence type="ECO:0000259" key="13">
    <source>
        <dbReference type="PROSITE" id="PS51194"/>
    </source>
</evidence>
<accession>A0A3B1A912</accession>
<comment type="subcellular location">
    <subcellularLocation>
        <location evidence="1">Cytoplasm</location>
    </subcellularLocation>
</comment>